<dbReference type="HOGENOM" id="CLU_1263212_0_0_1"/>
<dbReference type="GO" id="GO:0005634">
    <property type="term" value="C:nucleus"/>
    <property type="evidence" value="ECO:0000318"/>
    <property type="project" value="GO_Central"/>
</dbReference>
<keyword evidence="3" id="KW-0539">Nucleus</keyword>
<evidence type="ECO:0000256" key="4">
    <source>
        <dbReference type="SAM" id="Coils"/>
    </source>
</evidence>
<dbReference type="GO" id="GO:0045893">
    <property type="term" value="P:positive regulation of DNA-templated transcription"/>
    <property type="evidence" value="ECO:0000318"/>
    <property type="project" value="GO_Central"/>
</dbReference>
<proteinExistence type="predicted"/>
<protein>
    <submittedName>
        <fullName evidence="5 6">Uncharacterized protein</fullName>
    </submittedName>
</protein>
<dbReference type="GO" id="GO:0003677">
    <property type="term" value="F:DNA binding"/>
    <property type="evidence" value="ECO:0000318"/>
    <property type="project" value="GO_Central"/>
</dbReference>
<sequence>MGDIEGNYNHVPFQTKPPLCPPTSGSVWGATFNHSAANLRANLGLNSDQNMNPKRIRRSYIDTFTQDYSAHRSRRKEDQYFTYLSKKVKDIEAQVTDLRSQVESKQNQKHSLMLERERLMDQVAIHHKKALHKDAESEELKIQVKKLRELYVNQKAEELAQLINGNYTNVQPMSNEQGPLQSQMWTPAVSDEHETEPSSMELWVMELMDQNPNIDDLFL</sequence>
<dbReference type="STRING" id="3880.A0A072UY95"/>
<dbReference type="PANTHER" id="PTHR46391:SF13">
    <property type="entry name" value="ACTIVATOR OF SPOMIN LUC3"/>
    <property type="match status" value="1"/>
</dbReference>
<keyword evidence="4" id="KW-0175">Coiled coil</keyword>
<dbReference type="EnsemblPlants" id="KEH34366">
    <property type="protein sequence ID" value="KEH34366"/>
    <property type="gene ID" value="MTR_3g465350"/>
</dbReference>
<dbReference type="PANTHER" id="PTHR46391">
    <property type="entry name" value="BASIC LEUCINE ZIPPER 34"/>
    <property type="match status" value="1"/>
</dbReference>
<dbReference type="AlphaFoldDB" id="A0A072UY95"/>
<evidence type="ECO:0000313" key="7">
    <source>
        <dbReference type="Proteomes" id="UP000002051"/>
    </source>
</evidence>
<reference evidence="5 7" key="2">
    <citation type="journal article" date="2014" name="BMC Genomics">
        <title>An improved genome release (version Mt4.0) for the model legume Medicago truncatula.</title>
        <authorList>
            <person name="Tang H."/>
            <person name="Krishnakumar V."/>
            <person name="Bidwell S."/>
            <person name="Rosen B."/>
            <person name="Chan A."/>
            <person name="Zhou S."/>
            <person name="Gentzbittel L."/>
            <person name="Childs K.L."/>
            <person name="Yandell M."/>
            <person name="Gundlach H."/>
            <person name="Mayer K.F."/>
            <person name="Schwartz D.C."/>
            <person name="Town C.D."/>
        </authorList>
    </citation>
    <scope>GENOME REANNOTATION</scope>
    <source>
        <strain evidence="5">A17</strain>
        <strain evidence="6 7">cv. Jemalong A17</strain>
    </source>
</reference>
<keyword evidence="1" id="KW-0805">Transcription regulation</keyword>
<reference evidence="6" key="3">
    <citation type="submission" date="2015-04" db="UniProtKB">
        <authorList>
            <consortium name="EnsemblPlants"/>
        </authorList>
    </citation>
    <scope>IDENTIFICATION</scope>
    <source>
        <strain evidence="6">cv. Jemalong A17</strain>
    </source>
</reference>
<accession>A0A072UY95</accession>
<evidence type="ECO:0000256" key="2">
    <source>
        <dbReference type="ARBA" id="ARBA00023163"/>
    </source>
</evidence>
<feature type="coiled-coil region" evidence="4">
    <location>
        <begin position="88"/>
        <end position="157"/>
    </location>
</feature>
<keyword evidence="7" id="KW-1185">Reference proteome</keyword>
<dbReference type="EMBL" id="CM001219">
    <property type="protein sequence ID" value="KEH34366.1"/>
    <property type="molecule type" value="Genomic_DNA"/>
</dbReference>
<evidence type="ECO:0000313" key="6">
    <source>
        <dbReference type="EnsemblPlants" id="KEH34366"/>
    </source>
</evidence>
<keyword evidence="2" id="KW-0804">Transcription</keyword>
<dbReference type="Proteomes" id="UP000002051">
    <property type="component" value="Chromosome 3"/>
</dbReference>
<dbReference type="InterPro" id="IPR052483">
    <property type="entry name" value="bZIP_transcription_regulators"/>
</dbReference>
<gene>
    <name evidence="5" type="ordered locus">MTR_3g465350</name>
</gene>
<evidence type="ECO:0000313" key="5">
    <source>
        <dbReference type="EMBL" id="KEH34366.1"/>
    </source>
</evidence>
<name>A0A072UY95_MEDTR</name>
<evidence type="ECO:0000256" key="1">
    <source>
        <dbReference type="ARBA" id="ARBA00023015"/>
    </source>
</evidence>
<organism evidence="5 7">
    <name type="scientific">Medicago truncatula</name>
    <name type="common">Barrel medic</name>
    <name type="synonym">Medicago tribuloides</name>
    <dbReference type="NCBI Taxonomy" id="3880"/>
    <lineage>
        <taxon>Eukaryota</taxon>
        <taxon>Viridiplantae</taxon>
        <taxon>Streptophyta</taxon>
        <taxon>Embryophyta</taxon>
        <taxon>Tracheophyta</taxon>
        <taxon>Spermatophyta</taxon>
        <taxon>Magnoliopsida</taxon>
        <taxon>eudicotyledons</taxon>
        <taxon>Gunneridae</taxon>
        <taxon>Pentapetalae</taxon>
        <taxon>rosids</taxon>
        <taxon>fabids</taxon>
        <taxon>Fabales</taxon>
        <taxon>Fabaceae</taxon>
        <taxon>Papilionoideae</taxon>
        <taxon>50 kb inversion clade</taxon>
        <taxon>NPAAA clade</taxon>
        <taxon>Hologalegina</taxon>
        <taxon>IRL clade</taxon>
        <taxon>Trifolieae</taxon>
        <taxon>Medicago</taxon>
    </lineage>
</organism>
<reference evidence="5 7" key="1">
    <citation type="journal article" date="2011" name="Nature">
        <title>The Medicago genome provides insight into the evolution of rhizobial symbioses.</title>
        <authorList>
            <person name="Young N.D."/>
            <person name="Debelle F."/>
            <person name="Oldroyd G.E."/>
            <person name="Geurts R."/>
            <person name="Cannon S.B."/>
            <person name="Udvardi M.K."/>
            <person name="Benedito V.A."/>
            <person name="Mayer K.F."/>
            <person name="Gouzy J."/>
            <person name="Schoof H."/>
            <person name="Van de Peer Y."/>
            <person name="Proost S."/>
            <person name="Cook D.R."/>
            <person name="Meyers B.C."/>
            <person name="Spannagl M."/>
            <person name="Cheung F."/>
            <person name="De Mita S."/>
            <person name="Krishnakumar V."/>
            <person name="Gundlach H."/>
            <person name="Zhou S."/>
            <person name="Mudge J."/>
            <person name="Bharti A.K."/>
            <person name="Murray J.D."/>
            <person name="Naoumkina M.A."/>
            <person name="Rosen B."/>
            <person name="Silverstein K.A."/>
            <person name="Tang H."/>
            <person name="Rombauts S."/>
            <person name="Zhao P.X."/>
            <person name="Zhou P."/>
            <person name="Barbe V."/>
            <person name="Bardou P."/>
            <person name="Bechner M."/>
            <person name="Bellec A."/>
            <person name="Berger A."/>
            <person name="Berges H."/>
            <person name="Bidwell S."/>
            <person name="Bisseling T."/>
            <person name="Choisne N."/>
            <person name="Couloux A."/>
            <person name="Denny R."/>
            <person name="Deshpande S."/>
            <person name="Dai X."/>
            <person name="Doyle J.J."/>
            <person name="Dudez A.M."/>
            <person name="Farmer A.D."/>
            <person name="Fouteau S."/>
            <person name="Franken C."/>
            <person name="Gibelin C."/>
            <person name="Gish J."/>
            <person name="Goldstein S."/>
            <person name="Gonzalez A.J."/>
            <person name="Green P.J."/>
            <person name="Hallab A."/>
            <person name="Hartog M."/>
            <person name="Hua A."/>
            <person name="Humphray S.J."/>
            <person name="Jeong D.H."/>
            <person name="Jing Y."/>
            <person name="Jocker A."/>
            <person name="Kenton S.M."/>
            <person name="Kim D.J."/>
            <person name="Klee K."/>
            <person name="Lai H."/>
            <person name="Lang C."/>
            <person name="Lin S."/>
            <person name="Macmil S.L."/>
            <person name="Magdelenat G."/>
            <person name="Matthews L."/>
            <person name="McCorrison J."/>
            <person name="Monaghan E.L."/>
            <person name="Mun J.H."/>
            <person name="Najar F.Z."/>
            <person name="Nicholson C."/>
            <person name="Noirot C."/>
            <person name="O'Bleness M."/>
            <person name="Paule C.R."/>
            <person name="Poulain J."/>
            <person name="Prion F."/>
            <person name="Qin B."/>
            <person name="Qu C."/>
            <person name="Retzel E.F."/>
            <person name="Riddle C."/>
            <person name="Sallet E."/>
            <person name="Samain S."/>
            <person name="Samson N."/>
            <person name="Sanders I."/>
            <person name="Saurat O."/>
            <person name="Scarpelli C."/>
            <person name="Schiex T."/>
            <person name="Segurens B."/>
            <person name="Severin A.J."/>
            <person name="Sherrier D.J."/>
            <person name="Shi R."/>
            <person name="Sims S."/>
            <person name="Singer S.R."/>
            <person name="Sinharoy S."/>
            <person name="Sterck L."/>
            <person name="Viollet A."/>
            <person name="Wang B.B."/>
            <person name="Wang K."/>
            <person name="Wang M."/>
            <person name="Wang X."/>
            <person name="Warfsmann J."/>
            <person name="Weissenbach J."/>
            <person name="White D.D."/>
            <person name="White J.D."/>
            <person name="Wiley G.B."/>
            <person name="Wincker P."/>
            <person name="Xing Y."/>
            <person name="Yang L."/>
            <person name="Yao Z."/>
            <person name="Ying F."/>
            <person name="Zhai J."/>
            <person name="Zhou L."/>
            <person name="Zuber A."/>
            <person name="Denarie J."/>
            <person name="Dixon R.A."/>
            <person name="May G.D."/>
            <person name="Schwartz D.C."/>
            <person name="Rogers J."/>
            <person name="Quetier F."/>
            <person name="Town C.D."/>
            <person name="Roe B.A."/>
        </authorList>
    </citation>
    <scope>NUCLEOTIDE SEQUENCE [LARGE SCALE GENOMIC DNA]</scope>
    <source>
        <strain evidence="5">A17</strain>
        <strain evidence="6 7">cv. Jemalong A17</strain>
    </source>
</reference>
<evidence type="ECO:0000256" key="3">
    <source>
        <dbReference type="ARBA" id="ARBA00023242"/>
    </source>
</evidence>